<protein>
    <submittedName>
        <fullName evidence="1">Uncharacterized protein</fullName>
    </submittedName>
</protein>
<dbReference type="EMBL" id="BGZK01002781">
    <property type="protein sequence ID" value="GBP96440.1"/>
    <property type="molecule type" value="Genomic_DNA"/>
</dbReference>
<accession>A0A4C2A8F7</accession>
<organism evidence="1 2">
    <name type="scientific">Eumeta variegata</name>
    <name type="common">Bagworm moth</name>
    <name type="synonym">Eumeta japonica</name>
    <dbReference type="NCBI Taxonomy" id="151549"/>
    <lineage>
        <taxon>Eukaryota</taxon>
        <taxon>Metazoa</taxon>
        <taxon>Ecdysozoa</taxon>
        <taxon>Arthropoda</taxon>
        <taxon>Hexapoda</taxon>
        <taxon>Insecta</taxon>
        <taxon>Pterygota</taxon>
        <taxon>Neoptera</taxon>
        <taxon>Endopterygota</taxon>
        <taxon>Lepidoptera</taxon>
        <taxon>Glossata</taxon>
        <taxon>Ditrysia</taxon>
        <taxon>Tineoidea</taxon>
        <taxon>Psychidae</taxon>
        <taxon>Oiketicinae</taxon>
        <taxon>Eumeta</taxon>
    </lineage>
</organism>
<dbReference type="AlphaFoldDB" id="A0A4C2A8F7"/>
<dbReference type="OrthoDB" id="264795at2759"/>
<dbReference type="Proteomes" id="UP000299102">
    <property type="component" value="Unassembled WGS sequence"/>
</dbReference>
<evidence type="ECO:0000313" key="1">
    <source>
        <dbReference type="EMBL" id="GBP96440.1"/>
    </source>
</evidence>
<name>A0A4C2A8F7_EUMVA</name>
<evidence type="ECO:0000313" key="2">
    <source>
        <dbReference type="Proteomes" id="UP000299102"/>
    </source>
</evidence>
<proteinExistence type="predicted"/>
<gene>
    <name evidence="1" type="ORF">EVAR_99895_1</name>
</gene>
<sequence>MHINFPPLGEWTKVRCCYGYGEDLDYCRGIWFFVNKKNNRKYKNKGYLFGAPPALHLPLRPSIEIMSDRKDLQSTMRWKDTSADLAATLQQRHLGRSDPFEGNK</sequence>
<keyword evidence="2" id="KW-1185">Reference proteome</keyword>
<reference evidence="1 2" key="1">
    <citation type="journal article" date="2019" name="Commun. Biol.">
        <title>The bagworm genome reveals a unique fibroin gene that provides high tensile strength.</title>
        <authorList>
            <person name="Kono N."/>
            <person name="Nakamura H."/>
            <person name="Ohtoshi R."/>
            <person name="Tomita M."/>
            <person name="Numata K."/>
            <person name="Arakawa K."/>
        </authorList>
    </citation>
    <scope>NUCLEOTIDE SEQUENCE [LARGE SCALE GENOMIC DNA]</scope>
</reference>
<comment type="caution">
    <text evidence="1">The sequence shown here is derived from an EMBL/GenBank/DDBJ whole genome shotgun (WGS) entry which is preliminary data.</text>
</comment>